<evidence type="ECO:0008006" key="3">
    <source>
        <dbReference type="Google" id="ProtNLM"/>
    </source>
</evidence>
<organism evidence="1 2">
    <name type="scientific">Alkalibacillus haloalkaliphilus</name>
    <dbReference type="NCBI Taxonomy" id="94136"/>
    <lineage>
        <taxon>Bacteria</taxon>
        <taxon>Bacillati</taxon>
        <taxon>Bacillota</taxon>
        <taxon>Bacilli</taxon>
        <taxon>Bacillales</taxon>
        <taxon>Bacillaceae</taxon>
        <taxon>Alkalibacillus</taxon>
    </lineage>
</organism>
<comment type="caution">
    <text evidence="1">The sequence shown here is derived from an EMBL/GenBank/DDBJ whole genome shotgun (WGS) entry which is preliminary data.</text>
</comment>
<gene>
    <name evidence="1" type="ORF">AHA02nite_14730</name>
</gene>
<dbReference type="GO" id="GO:0030420">
    <property type="term" value="P:establishment of competence for transformation"/>
    <property type="evidence" value="ECO:0007669"/>
    <property type="project" value="InterPro"/>
</dbReference>
<reference evidence="1 2" key="1">
    <citation type="submission" date="2019-07" db="EMBL/GenBank/DDBJ databases">
        <title>Whole genome shotgun sequence of Alkalibacillus haloalkaliphilus NBRC 103110.</title>
        <authorList>
            <person name="Hosoyama A."/>
            <person name="Uohara A."/>
            <person name="Ohji S."/>
            <person name="Ichikawa N."/>
        </authorList>
    </citation>
    <scope>NUCLEOTIDE SEQUENCE [LARGE SCALE GENOMIC DNA]</scope>
    <source>
        <strain evidence="1 2">NBRC 103110</strain>
    </source>
</reference>
<dbReference type="EMBL" id="BJYA01000010">
    <property type="protein sequence ID" value="GEN45697.1"/>
    <property type="molecule type" value="Genomic_DNA"/>
</dbReference>
<keyword evidence="2" id="KW-1185">Reference proteome</keyword>
<name>A0A511W400_9BACI</name>
<sequence>MEIKENGRISAQTMAVLPHKFSDGVYGSYVVDTDDEFYSYLTPKQLMDDICNYYACSLKGRLDGTRKAFGVSRKAPIVVEASSGMFFMPTTSPHSNECAWIAHSYVSKLERLAPKMTRIYFHGGKTLTVNYSQTSLTNQLNRTAQYRHLVMERISNYQL</sequence>
<dbReference type="AlphaFoldDB" id="A0A511W400"/>
<evidence type="ECO:0000313" key="2">
    <source>
        <dbReference type="Proteomes" id="UP000321440"/>
    </source>
</evidence>
<proteinExistence type="predicted"/>
<dbReference type="Pfam" id="PF06338">
    <property type="entry name" value="ComK"/>
    <property type="match status" value="1"/>
</dbReference>
<dbReference type="InterPro" id="IPR010461">
    <property type="entry name" value="ComK"/>
</dbReference>
<dbReference type="RefSeq" id="WP_146815861.1">
    <property type="nucleotide sequence ID" value="NZ_BJYA01000010.1"/>
</dbReference>
<protein>
    <recommendedName>
        <fullName evidence="3">Competence transcription factor</fullName>
    </recommendedName>
</protein>
<accession>A0A511W400</accession>
<dbReference type="OrthoDB" id="2417337at2"/>
<dbReference type="Proteomes" id="UP000321440">
    <property type="component" value="Unassembled WGS sequence"/>
</dbReference>
<evidence type="ECO:0000313" key="1">
    <source>
        <dbReference type="EMBL" id="GEN45697.1"/>
    </source>
</evidence>